<sequence>MGNGRYRTVFHTALTPADAFDTARRELRSWLVVKSRHKSIDIAAYDAGETRLGDGIVLLHNAQAEEGGAQTRQWQLRENRGGGYWLSSLVVHAPAKAKDPQQRTWFWIDVEYVRTADGDAEDRSAPKAAIPRIARQLLGVVDARDHWAELAAKPILIRPDRIDDLLEVLTDDERRLPTVVASPHNRVPFDDWRKTIEGVTRFLPGLASLYILDPPAAHEFNREVGAAFGVWGGAVRTYLPGLDLALDEDAARHRVLSSTRIEADVDRSARLLAGLPRRLASGGRLPKPLSRLSRAAVASAVSRSESSDGTASPDLDLLLEERTKILQENNELRELLELADHEERRLRAEIDDLQNGLLETAAELEVENQKNVDLFNLVRTLRKRLEDAGRAEEAYLPAEETTRLPTQLPEVLERLEELDRVEFTGDVDLVWKLEEKAQSSTWAQTTWRVVVALQEYADSVARGKFHGDFRRWCLEPPSGASAIPVGKVKPDESDTVRKNAKMRRKRELPVPRDVDNSGRVYMGAHIRIGGGAGMSAPRLHYYDDVRGTGKIYIGYLGPHLEVKSTN</sequence>
<evidence type="ECO:0000256" key="1">
    <source>
        <dbReference type="SAM" id="Coils"/>
    </source>
</evidence>
<reference evidence="3 4" key="1">
    <citation type="submission" date="2016-10" db="EMBL/GenBank/DDBJ databases">
        <authorList>
            <person name="de Groot N.N."/>
        </authorList>
    </citation>
    <scope>NUCLEOTIDE SEQUENCE [LARGE SCALE GENOMIC DNA]</scope>
    <source>
        <strain evidence="3 4">DSM 43794</strain>
    </source>
</reference>
<feature type="region of interest" description="Disordered" evidence="2">
    <location>
        <begin position="483"/>
        <end position="507"/>
    </location>
</feature>
<accession>A0A1H1FV92</accession>
<feature type="coiled-coil region" evidence="1">
    <location>
        <begin position="315"/>
        <end position="356"/>
    </location>
</feature>
<evidence type="ECO:0000256" key="2">
    <source>
        <dbReference type="SAM" id="MobiDB-lite"/>
    </source>
</evidence>
<dbReference type="AlphaFoldDB" id="A0A1H1FV92"/>
<organism evidence="3 4">
    <name type="scientific">Thermostaphylospora chromogena</name>
    <dbReference type="NCBI Taxonomy" id="35622"/>
    <lineage>
        <taxon>Bacteria</taxon>
        <taxon>Bacillati</taxon>
        <taxon>Actinomycetota</taxon>
        <taxon>Actinomycetes</taxon>
        <taxon>Streptosporangiales</taxon>
        <taxon>Thermomonosporaceae</taxon>
        <taxon>Thermostaphylospora</taxon>
    </lineage>
</organism>
<name>A0A1H1FV92_9ACTN</name>
<dbReference type="Proteomes" id="UP000217103">
    <property type="component" value="Unassembled WGS sequence"/>
</dbReference>
<dbReference type="STRING" id="35622.SAMN04489764_3207"/>
<dbReference type="EMBL" id="FNKK01000002">
    <property type="protein sequence ID" value="SDR04902.1"/>
    <property type="molecule type" value="Genomic_DNA"/>
</dbReference>
<feature type="compositionally biased region" description="Basic and acidic residues" evidence="2">
    <location>
        <begin position="488"/>
        <end position="497"/>
    </location>
</feature>
<keyword evidence="1" id="KW-0175">Coiled coil</keyword>
<evidence type="ECO:0000313" key="3">
    <source>
        <dbReference type="EMBL" id="SDR04902.1"/>
    </source>
</evidence>
<gene>
    <name evidence="3" type="ORF">SAMN04489764_3207</name>
</gene>
<proteinExistence type="predicted"/>
<keyword evidence="4" id="KW-1185">Reference proteome</keyword>
<protein>
    <submittedName>
        <fullName evidence="3">Uncharacterized protein</fullName>
    </submittedName>
</protein>
<evidence type="ECO:0000313" key="4">
    <source>
        <dbReference type="Proteomes" id="UP000217103"/>
    </source>
</evidence>